<organism evidence="2 3">
    <name type="scientific">Pelagivirga sediminicola</name>
    <dbReference type="NCBI Taxonomy" id="2170575"/>
    <lineage>
        <taxon>Bacteria</taxon>
        <taxon>Pseudomonadati</taxon>
        <taxon>Pseudomonadota</taxon>
        <taxon>Alphaproteobacteria</taxon>
        <taxon>Rhodobacterales</taxon>
        <taxon>Paracoccaceae</taxon>
        <taxon>Pelagivirga</taxon>
    </lineage>
</organism>
<name>A0A2T7G992_9RHOB</name>
<dbReference type="AlphaFoldDB" id="A0A2T7G992"/>
<reference evidence="2 3" key="1">
    <citation type="submission" date="2018-04" db="EMBL/GenBank/DDBJ databases">
        <title>Pelagivirga bohaiensis gen. nov., sp. nov., a bacterium isolated from the Bohai Sea.</title>
        <authorList>
            <person name="Ji X."/>
        </authorList>
    </citation>
    <scope>NUCLEOTIDE SEQUENCE [LARGE SCALE GENOMIC DNA]</scope>
    <source>
        <strain evidence="2 3">BH-SD19</strain>
    </source>
</reference>
<comment type="caution">
    <text evidence="2">The sequence shown here is derived from an EMBL/GenBank/DDBJ whole genome shotgun (WGS) entry which is preliminary data.</text>
</comment>
<proteinExistence type="predicted"/>
<keyword evidence="1" id="KW-0472">Membrane</keyword>
<feature type="transmembrane region" description="Helical" evidence="1">
    <location>
        <begin position="137"/>
        <end position="156"/>
    </location>
</feature>
<dbReference type="EMBL" id="QCYH01000002">
    <property type="protein sequence ID" value="PVA10989.1"/>
    <property type="molecule type" value="Genomic_DNA"/>
</dbReference>
<dbReference type="PANTHER" id="PTHR33802:SF1">
    <property type="entry name" value="XK-RELATED PROTEIN"/>
    <property type="match status" value="1"/>
</dbReference>
<gene>
    <name evidence="2" type="ORF">DC366_04180</name>
</gene>
<dbReference type="Proteomes" id="UP000244446">
    <property type="component" value="Unassembled WGS sequence"/>
</dbReference>
<feature type="transmembrane region" description="Helical" evidence="1">
    <location>
        <begin position="212"/>
        <end position="231"/>
    </location>
</feature>
<feature type="transmembrane region" description="Helical" evidence="1">
    <location>
        <begin position="162"/>
        <end position="180"/>
    </location>
</feature>
<dbReference type="RefSeq" id="WP_108690963.1">
    <property type="nucleotide sequence ID" value="NZ_QCYH01000002.1"/>
</dbReference>
<feature type="transmembrane region" description="Helical" evidence="1">
    <location>
        <begin position="77"/>
        <end position="93"/>
    </location>
</feature>
<evidence type="ECO:0008006" key="4">
    <source>
        <dbReference type="Google" id="ProtNLM"/>
    </source>
</evidence>
<dbReference type="OrthoDB" id="5189031at2"/>
<keyword evidence="3" id="KW-1185">Reference proteome</keyword>
<protein>
    <recommendedName>
        <fullName evidence="4">Tryptophan-rich sensory protein</fullName>
    </recommendedName>
</protein>
<keyword evidence="1" id="KW-1133">Transmembrane helix</keyword>
<feature type="transmembrane region" description="Helical" evidence="1">
    <location>
        <begin position="45"/>
        <end position="65"/>
    </location>
</feature>
<sequence>MPILVLIAAIAFALSPLLAPGFGGFDANQFPIPQIEPPVQPAGYAFSIWGLIYLWLILGAAYGLWKRRDDANWAAMRLPQVLTLAVGAVWLPVAQSSAVWATVLIWIMWGFAIWALVRAPRGGGSDAWLGRAPVALYAGWLTAASSVSLGLMAAGYGGMDPVVAAMLALLIALALTAAIARIRPDAIAYPIGVIWALIGVCVQNAQSGATSVLILAAVGAALLAAQAVLNLRRTPPMP</sequence>
<accession>A0A2T7G992</accession>
<evidence type="ECO:0000313" key="3">
    <source>
        <dbReference type="Proteomes" id="UP000244446"/>
    </source>
</evidence>
<evidence type="ECO:0000313" key="2">
    <source>
        <dbReference type="EMBL" id="PVA10989.1"/>
    </source>
</evidence>
<feature type="transmembrane region" description="Helical" evidence="1">
    <location>
        <begin position="187"/>
        <end position="206"/>
    </location>
</feature>
<evidence type="ECO:0000256" key="1">
    <source>
        <dbReference type="SAM" id="Phobius"/>
    </source>
</evidence>
<dbReference type="PANTHER" id="PTHR33802">
    <property type="entry name" value="SI:CH211-161H7.5-RELATED"/>
    <property type="match status" value="1"/>
</dbReference>
<keyword evidence="1" id="KW-0812">Transmembrane</keyword>
<feature type="transmembrane region" description="Helical" evidence="1">
    <location>
        <begin position="99"/>
        <end position="117"/>
    </location>
</feature>